<evidence type="ECO:0000256" key="1">
    <source>
        <dbReference type="ARBA" id="ARBA00001946"/>
    </source>
</evidence>
<organism evidence="4 5">
    <name type="scientific">Macrococcus brunensis</name>
    <dbReference type="NCBI Taxonomy" id="198483"/>
    <lineage>
        <taxon>Bacteria</taxon>
        <taxon>Bacillati</taxon>
        <taxon>Bacillota</taxon>
        <taxon>Bacilli</taxon>
        <taxon>Bacillales</taxon>
        <taxon>Staphylococcaceae</taxon>
        <taxon>Macrococcus</taxon>
    </lineage>
</organism>
<dbReference type="PROSITE" id="PS00893">
    <property type="entry name" value="NUDIX_BOX"/>
    <property type="match status" value="1"/>
</dbReference>
<gene>
    <name evidence="4" type="ORF">ERX27_10255</name>
</gene>
<dbReference type="InterPro" id="IPR000086">
    <property type="entry name" value="NUDIX_hydrolase_dom"/>
</dbReference>
<evidence type="ECO:0000313" key="4">
    <source>
        <dbReference type="EMBL" id="TDL93441.1"/>
    </source>
</evidence>
<evidence type="ECO:0000313" key="5">
    <source>
        <dbReference type="Proteomes" id="UP000295310"/>
    </source>
</evidence>
<dbReference type="InterPro" id="IPR015797">
    <property type="entry name" value="NUDIX_hydrolase-like_dom_sf"/>
</dbReference>
<dbReference type="Gene3D" id="3.90.79.10">
    <property type="entry name" value="Nucleoside Triphosphate Pyrophosphohydrolase"/>
    <property type="match status" value="1"/>
</dbReference>
<feature type="domain" description="Nudix hydrolase" evidence="3">
    <location>
        <begin position="28"/>
        <end position="157"/>
    </location>
</feature>
<dbReference type="OrthoDB" id="9786032at2"/>
<reference evidence="4 5" key="1">
    <citation type="submission" date="2019-01" db="EMBL/GenBank/DDBJ databases">
        <title>Draft genome sequences of the type strains of six Macrococcus species.</title>
        <authorList>
            <person name="Mazhar S."/>
            <person name="Altermann E."/>
            <person name="Hill C."/>
            <person name="Mcauliffe O."/>
        </authorList>
    </citation>
    <scope>NUCLEOTIDE SEQUENCE [LARGE SCALE GENOMIC DNA]</scope>
    <source>
        <strain evidence="4 5">CCM4811</strain>
    </source>
</reference>
<dbReference type="PROSITE" id="PS51462">
    <property type="entry name" value="NUDIX"/>
    <property type="match status" value="1"/>
</dbReference>
<dbReference type="AlphaFoldDB" id="A0A4R6BAW3"/>
<protein>
    <submittedName>
        <fullName evidence="4">NUDIX hydrolase</fullName>
    </submittedName>
</protein>
<keyword evidence="5" id="KW-1185">Reference proteome</keyword>
<comment type="caution">
    <text evidence="4">The sequence shown here is derived from an EMBL/GenBank/DDBJ whole genome shotgun (WGS) entry which is preliminary data.</text>
</comment>
<dbReference type="GO" id="GO:0016787">
    <property type="term" value="F:hydrolase activity"/>
    <property type="evidence" value="ECO:0007669"/>
    <property type="project" value="UniProtKB-KW"/>
</dbReference>
<dbReference type="PANTHER" id="PTHR43046:SF14">
    <property type="entry name" value="MUTT_NUDIX FAMILY PROTEIN"/>
    <property type="match status" value="1"/>
</dbReference>
<proteinExistence type="predicted"/>
<dbReference type="Proteomes" id="UP000295310">
    <property type="component" value="Unassembled WGS sequence"/>
</dbReference>
<dbReference type="PANTHER" id="PTHR43046">
    <property type="entry name" value="GDP-MANNOSE MANNOSYL HYDROLASE"/>
    <property type="match status" value="1"/>
</dbReference>
<dbReference type="RefSeq" id="WP_133432736.1">
    <property type="nucleotide sequence ID" value="NZ_CP092179.1"/>
</dbReference>
<evidence type="ECO:0000259" key="3">
    <source>
        <dbReference type="PROSITE" id="PS51462"/>
    </source>
</evidence>
<dbReference type="EMBL" id="SCWA01000024">
    <property type="protein sequence ID" value="TDL93441.1"/>
    <property type="molecule type" value="Genomic_DNA"/>
</dbReference>
<dbReference type="InterPro" id="IPR020084">
    <property type="entry name" value="NUDIX_hydrolase_CS"/>
</dbReference>
<evidence type="ECO:0000256" key="2">
    <source>
        <dbReference type="ARBA" id="ARBA00022801"/>
    </source>
</evidence>
<dbReference type="CDD" id="cd04693">
    <property type="entry name" value="NUDIX_Hydrolase"/>
    <property type="match status" value="1"/>
</dbReference>
<dbReference type="Pfam" id="PF00293">
    <property type="entry name" value="NUDIX"/>
    <property type="match status" value="1"/>
</dbReference>
<name>A0A4R6BAW3_9STAP</name>
<dbReference type="SUPFAM" id="SSF55811">
    <property type="entry name" value="Nudix"/>
    <property type="match status" value="1"/>
</dbReference>
<comment type="cofactor">
    <cofactor evidence="1">
        <name>Mg(2+)</name>
        <dbReference type="ChEBI" id="CHEBI:18420"/>
    </cofactor>
</comment>
<keyword evidence="2 4" id="KW-0378">Hydrolase</keyword>
<sequence>MEIWDAYDKNLNCLGTTLTRGEPIPQHQYHIVVEVTLRHRDGSFLAMQRDWSKRGGPGLFEITAGGSLLQGEAIEAGAIRELQEETGITVRELEPLYKLTVDANQTHYFGYIAETDAPKDSIVLQESETIDYRWITPDKLADFITSDKVVNATKERVWPQIKGLL</sequence>
<accession>A0A4R6BAW3</accession>